<reference evidence="3 4" key="1">
    <citation type="submission" date="2019-06" db="EMBL/GenBank/DDBJ databases">
        <title>Sequencing the genomes of 1000 actinobacteria strains.</title>
        <authorList>
            <person name="Klenk H.-P."/>
        </authorList>
    </citation>
    <scope>NUCLEOTIDE SEQUENCE [LARGE SCALE GENOMIC DNA]</scope>
    <source>
        <strain evidence="3 4">DSM 44819</strain>
    </source>
</reference>
<proteinExistence type="inferred from homology"/>
<dbReference type="CDD" id="cd06558">
    <property type="entry name" value="crotonase-like"/>
    <property type="match status" value="1"/>
</dbReference>
<protein>
    <submittedName>
        <fullName evidence="2">Enoyl-CoA hydratase</fullName>
    </submittedName>
    <submittedName>
        <fullName evidence="3">Methylglutaconyl-CoA hydratase</fullName>
    </submittedName>
</protein>
<dbReference type="GO" id="GO:0003824">
    <property type="term" value="F:catalytic activity"/>
    <property type="evidence" value="ECO:0007669"/>
    <property type="project" value="UniProtKB-ARBA"/>
</dbReference>
<reference evidence="2 5" key="2">
    <citation type="submission" date="2021-03" db="EMBL/GenBank/DDBJ databases">
        <title>Whole genome shotgun sequence of Salinispora arenicola NBRC 105043.</title>
        <authorList>
            <person name="Komaki H."/>
            <person name="Tamura T."/>
        </authorList>
    </citation>
    <scope>NUCLEOTIDE SEQUENCE [LARGE SCALE GENOMIC DNA]</scope>
    <source>
        <strain evidence="2 5">NBRC 105043</strain>
    </source>
</reference>
<name>A0A542XNW5_SALAC</name>
<dbReference type="EMBL" id="VFOL01000001">
    <property type="protein sequence ID" value="TQL37490.1"/>
    <property type="molecule type" value="Genomic_DNA"/>
</dbReference>
<dbReference type="EMBL" id="BOQM01000029">
    <property type="protein sequence ID" value="GIM86945.1"/>
    <property type="molecule type" value="Genomic_DNA"/>
</dbReference>
<accession>A0A542XNW5</accession>
<dbReference type="Gene3D" id="3.90.226.10">
    <property type="entry name" value="2-enoyl-CoA Hydratase, Chain A, domain 1"/>
    <property type="match status" value="1"/>
</dbReference>
<gene>
    <name evidence="2" type="primary">paaG_6</name>
    <name evidence="3" type="ORF">FB564_2651</name>
    <name evidence="2" type="ORF">Sar04_36810</name>
</gene>
<sequence>MATSVPGMTSPDALVRAATVGGVTTLTLDSPHNRNALSTPLMTQLLDGLTAAVADDTVRVVVLDHTGPVFCSGADLKETAAAYASGTVPAGMLGDVLAAVWECPKPVVARVAGPARAGGLGLIAAADLAVCAQQVTFAFTEVRIGVIPAVISATVLPRLRPRAAAELYLTGDTFDGQRAAEVGLVTAAVPLAELDAVVARYCDSLVRGAPGALAGAKQLLRRPTTADLQVELADLAARSTEYFLSAEGQEGVLAFREKRPASWVPGA</sequence>
<evidence type="ECO:0000256" key="1">
    <source>
        <dbReference type="ARBA" id="ARBA00005254"/>
    </source>
</evidence>
<evidence type="ECO:0000313" key="4">
    <source>
        <dbReference type="Proteomes" id="UP000315983"/>
    </source>
</evidence>
<dbReference type="AlphaFoldDB" id="A0A542XNW5"/>
<dbReference type="Proteomes" id="UP000315983">
    <property type="component" value="Unassembled WGS sequence"/>
</dbReference>
<dbReference type="PANTHER" id="PTHR42964">
    <property type="entry name" value="ENOYL-COA HYDRATASE"/>
    <property type="match status" value="1"/>
</dbReference>
<organism evidence="3 4">
    <name type="scientific">Salinispora arenicola</name>
    <dbReference type="NCBI Taxonomy" id="168697"/>
    <lineage>
        <taxon>Bacteria</taxon>
        <taxon>Bacillati</taxon>
        <taxon>Actinomycetota</taxon>
        <taxon>Actinomycetes</taxon>
        <taxon>Micromonosporales</taxon>
        <taxon>Micromonosporaceae</taxon>
        <taxon>Salinispora</taxon>
    </lineage>
</organism>
<evidence type="ECO:0000313" key="2">
    <source>
        <dbReference type="EMBL" id="GIM86945.1"/>
    </source>
</evidence>
<dbReference type="PANTHER" id="PTHR42964:SF1">
    <property type="entry name" value="POLYKETIDE BIOSYNTHESIS ENOYL-COA HYDRATASE PKSH-RELATED"/>
    <property type="match status" value="1"/>
</dbReference>
<dbReference type="InterPro" id="IPR029045">
    <property type="entry name" value="ClpP/crotonase-like_dom_sf"/>
</dbReference>
<dbReference type="Gene3D" id="1.10.12.10">
    <property type="entry name" value="Lyase 2-enoyl-coa Hydratase, Chain A, domain 2"/>
    <property type="match status" value="1"/>
</dbReference>
<dbReference type="InterPro" id="IPR014748">
    <property type="entry name" value="Enoyl-CoA_hydra_C"/>
</dbReference>
<keyword evidence="5" id="KW-1185">Reference proteome</keyword>
<dbReference type="InterPro" id="IPR051683">
    <property type="entry name" value="Enoyl-CoA_Hydratase/Isomerase"/>
</dbReference>
<evidence type="ECO:0000313" key="3">
    <source>
        <dbReference type="EMBL" id="TQL37490.1"/>
    </source>
</evidence>
<dbReference type="InterPro" id="IPR001753">
    <property type="entry name" value="Enoyl-CoA_hydra/iso"/>
</dbReference>
<dbReference type="Proteomes" id="UP000677457">
    <property type="component" value="Unassembled WGS sequence"/>
</dbReference>
<dbReference type="Pfam" id="PF00378">
    <property type="entry name" value="ECH_1"/>
    <property type="match status" value="1"/>
</dbReference>
<comment type="similarity">
    <text evidence="1">Belongs to the enoyl-CoA hydratase/isomerase family.</text>
</comment>
<evidence type="ECO:0000313" key="5">
    <source>
        <dbReference type="Proteomes" id="UP000677457"/>
    </source>
</evidence>
<dbReference type="SUPFAM" id="SSF52096">
    <property type="entry name" value="ClpP/crotonase"/>
    <property type="match status" value="1"/>
</dbReference>
<comment type="caution">
    <text evidence="3">The sequence shown here is derived from an EMBL/GenBank/DDBJ whole genome shotgun (WGS) entry which is preliminary data.</text>
</comment>